<keyword evidence="13" id="KW-1185">Reference proteome</keyword>
<evidence type="ECO:0000256" key="6">
    <source>
        <dbReference type="ARBA" id="ARBA00022840"/>
    </source>
</evidence>
<dbReference type="InterPro" id="IPR050352">
    <property type="entry name" value="ABCG_transporters"/>
</dbReference>
<dbReference type="EMBL" id="KN555460">
    <property type="protein sequence ID" value="KHJ88661.1"/>
    <property type="molecule type" value="Genomic_DNA"/>
</dbReference>
<dbReference type="OrthoDB" id="66620at2759"/>
<dbReference type="AlphaFoldDB" id="A0A0B1SXQ7"/>
<keyword evidence="8 10" id="KW-0472">Membrane</keyword>
<keyword evidence="4 10" id="KW-0812">Transmembrane</keyword>
<evidence type="ECO:0000313" key="12">
    <source>
        <dbReference type="EMBL" id="KHJ88661.1"/>
    </source>
</evidence>
<proteinExistence type="inferred from homology"/>
<keyword evidence="6 12" id="KW-0067">ATP-binding</keyword>
<dbReference type="GO" id="GO:0005524">
    <property type="term" value="F:ATP binding"/>
    <property type="evidence" value="ECO:0007669"/>
    <property type="project" value="UniProtKB-KW"/>
</dbReference>
<feature type="transmembrane region" description="Helical" evidence="10">
    <location>
        <begin position="507"/>
        <end position="525"/>
    </location>
</feature>
<comment type="subcellular location">
    <subcellularLocation>
        <location evidence="1">Membrane</location>
        <topology evidence="1">Multi-pass membrane protein</topology>
    </subcellularLocation>
</comment>
<organism evidence="12 13">
    <name type="scientific">Oesophagostomum dentatum</name>
    <name type="common">Nodular worm</name>
    <dbReference type="NCBI Taxonomy" id="61180"/>
    <lineage>
        <taxon>Eukaryota</taxon>
        <taxon>Metazoa</taxon>
        <taxon>Ecdysozoa</taxon>
        <taxon>Nematoda</taxon>
        <taxon>Chromadorea</taxon>
        <taxon>Rhabditida</taxon>
        <taxon>Rhabditina</taxon>
        <taxon>Rhabditomorpha</taxon>
        <taxon>Strongyloidea</taxon>
        <taxon>Strongylidae</taxon>
        <taxon>Oesophagostomum</taxon>
    </lineage>
</organism>
<dbReference type="GO" id="GO:0140359">
    <property type="term" value="F:ABC-type transporter activity"/>
    <property type="evidence" value="ECO:0007669"/>
    <property type="project" value="InterPro"/>
</dbReference>
<evidence type="ECO:0000256" key="3">
    <source>
        <dbReference type="ARBA" id="ARBA00022448"/>
    </source>
</evidence>
<accession>A0A0B1SXQ7</accession>
<dbReference type="Pfam" id="PF01061">
    <property type="entry name" value="ABC2_membrane"/>
    <property type="match status" value="1"/>
</dbReference>
<protein>
    <submittedName>
        <fullName evidence="12">ABC transporter, ATP-binding protein</fullName>
    </submittedName>
</protein>
<dbReference type="InterPro" id="IPR027417">
    <property type="entry name" value="P-loop_NTPase"/>
</dbReference>
<evidence type="ECO:0000256" key="5">
    <source>
        <dbReference type="ARBA" id="ARBA00022741"/>
    </source>
</evidence>
<dbReference type="Proteomes" id="UP000053660">
    <property type="component" value="Unassembled WGS sequence"/>
</dbReference>
<evidence type="ECO:0000256" key="4">
    <source>
        <dbReference type="ARBA" id="ARBA00022692"/>
    </source>
</evidence>
<dbReference type="SUPFAM" id="SSF52540">
    <property type="entry name" value="P-loop containing nucleoside triphosphate hydrolases"/>
    <property type="match status" value="1"/>
</dbReference>
<sequence length="706" mass="78847">MNKSVKDDTNALNQTLSCREEASPPSLSHLTKSTENADTQESQNLLSGESNEEQTLTWLDIEATVPVIGKGAKAKRRPVLRKVSGVALPHEVLAIMGSSGAGKTTLMNILAFQRSHEVESRGAILVNGKAMTKDEMRRMSAYVQQVDLFCGTITVKEQLTYSALLRMGSKFSYEEKMKKVEEVIKDMNLTECENSLIGIPNRKQGISIGEKKRLAFASEILTDPSILFCDEPTSGLDAFMAHQVVTALRLMAEKGKTVVTVIHQPGSQVFNMFHRVSFMALGKTAFHGTVKDLIRFFESLDDPTLRIPESHNPADFVIAKLSVTKDAADEDEERIEFITKKFHESTVGEELRELIRAGSKPKEGVREEEYRKHRRKYAASMWVQMQVLLRRSFLTTIRDPVLLQVRILQVVVSEFMNCACPSYSKIDMITSVAIGIVNFQTEIYGPSIQNLEGVMYNCVRDMSFLFFYPSINVITSELPVFMRECKAKIYSPEAYFISKSLAEMPQYIALPLIYSVFLYWMTGLAPTARQFIIFSLANVCQSLNAISIGLAPTARQFIIFSLANVCQSLNAISIGYASGCVFGDEGLAITAMSGFMQAMLVFGGFYINLHSIPMWLRPFSALSFFKYSFEALQINQWSDVTYIKGCTGLLSAGNNTVYCPSETGKGLLQKRGMEGPLILNIFLLIFFIAMYRIIGLVALVLRAKFS</sequence>
<evidence type="ECO:0000259" key="11">
    <source>
        <dbReference type="PROSITE" id="PS50893"/>
    </source>
</evidence>
<feature type="region of interest" description="Disordered" evidence="9">
    <location>
        <begin position="1"/>
        <end position="51"/>
    </location>
</feature>
<dbReference type="Pfam" id="PF00005">
    <property type="entry name" value="ABC_tran"/>
    <property type="match status" value="1"/>
</dbReference>
<dbReference type="PANTHER" id="PTHR48041">
    <property type="entry name" value="ABC TRANSPORTER G FAMILY MEMBER 28"/>
    <property type="match status" value="1"/>
</dbReference>
<dbReference type="PANTHER" id="PTHR48041:SF104">
    <property type="entry name" value="ABC TRANSPORTER DOMAIN-CONTAINING PROTEIN"/>
    <property type="match status" value="1"/>
</dbReference>
<feature type="transmembrane region" description="Helical" evidence="10">
    <location>
        <begin position="589"/>
        <end position="609"/>
    </location>
</feature>
<evidence type="ECO:0000256" key="2">
    <source>
        <dbReference type="ARBA" id="ARBA00005814"/>
    </source>
</evidence>
<keyword evidence="5" id="KW-0547">Nucleotide-binding</keyword>
<dbReference type="Gene3D" id="3.40.50.300">
    <property type="entry name" value="P-loop containing nucleotide triphosphate hydrolases"/>
    <property type="match status" value="1"/>
</dbReference>
<dbReference type="GO" id="GO:0016887">
    <property type="term" value="F:ATP hydrolysis activity"/>
    <property type="evidence" value="ECO:0007669"/>
    <property type="project" value="InterPro"/>
</dbReference>
<feature type="compositionally biased region" description="Polar residues" evidence="9">
    <location>
        <begin position="25"/>
        <end position="51"/>
    </location>
</feature>
<feature type="domain" description="ABC transporter" evidence="11">
    <location>
        <begin position="56"/>
        <end position="306"/>
    </location>
</feature>
<evidence type="ECO:0000256" key="1">
    <source>
        <dbReference type="ARBA" id="ARBA00004141"/>
    </source>
</evidence>
<comment type="similarity">
    <text evidence="2">Belongs to the ABC transporter superfamily. ABCG family. Eye pigment precursor importer (TC 3.A.1.204) subfamily.</text>
</comment>
<keyword evidence="3" id="KW-0813">Transport</keyword>
<dbReference type="PROSITE" id="PS50893">
    <property type="entry name" value="ABC_TRANSPORTER_2"/>
    <property type="match status" value="1"/>
</dbReference>
<evidence type="ECO:0000256" key="9">
    <source>
        <dbReference type="SAM" id="MobiDB-lite"/>
    </source>
</evidence>
<gene>
    <name evidence="12" type="ORF">OESDEN_11543</name>
</gene>
<evidence type="ECO:0000256" key="10">
    <source>
        <dbReference type="SAM" id="Phobius"/>
    </source>
</evidence>
<dbReference type="SMART" id="SM00382">
    <property type="entry name" value="AAA"/>
    <property type="match status" value="1"/>
</dbReference>
<name>A0A0B1SXQ7_OESDE</name>
<dbReference type="InterPro" id="IPR013525">
    <property type="entry name" value="ABC2_TM"/>
</dbReference>
<dbReference type="InterPro" id="IPR003593">
    <property type="entry name" value="AAA+_ATPase"/>
</dbReference>
<evidence type="ECO:0000256" key="7">
    <source>
        <dbReference type="ARBA" id="ARBA00022989"/>
    </source>
</evidence>
<feature type="transmembrane region" description="Helical" evidence="10">
    <location>
        <begin position="677"/>
        <end position="701"/>
    </location>
</feature>
<dbReference type="GO" id="GO:0005886">
    <property type="term" value="C:plasma membrane"/>
    <property type="evidence" value="ECO:0007669"/>
    <property type="project" value="TreeGrafter"/>
</dbReference>
<dbReference type="FunFam" id="3.40.50.300:FF:002134">
    <property type="entry name" value="ABC transporter ATP-binding protein/permease wht-1"/>
    <property type="match status" value="1"/>
</dbReference>
<keyword evidence="7 10" id="KW-1133">Transmembrane helix</keyword>
<reference evidence="12 13" key="1">
    <citation type="submission" date="2014-03" db="EMBL/GenBank/DDBJ databases">
        <title>Draft genome of the hookworm Oesophagostomum dentatum.</title>
        <authorList>
            <person name="Mitreva M."/>
        </authorList>
    </citation>
    <scope>NUCLEOTIDE SEQUENCE [LARGE SCALE GENOMIC DNA]</scope>
    <source>
        <strain evidence="12 13">OD-Hann</strain>
    </source>
</reference>
<feature type="transmembrane region" description="Helical" evidence="10">
    <location>
        <begin position="531"/>
        <end position="550"/>
    </location>
</feature>
<evidence type="ECO:0000313" key="13">
    <source>
        <dbReference type="Proteomes" id="UP000053660"/>
    </source>
</evidence>
<evidence type="ECO:0000256" key="8">
    <source>
        <dbReference type="ARBA" id="ARBA00023136"/>
    </source>
</evidence>
<dbReference type="InterPro" id="IPR003439">
    <property type="entry name" value="ABC_transporter-like_ATP-bd"/>
</dbReference>